<protein>
    <submittedName>
        <fullName evidence="1">Uncharacterized protein</fullName>
    </submittedName>
</protein>
<dbReference type="EMBL" id="JH793541">
    <property type="protein sequence ID" value="ELQ38726.1"/>
    <property type="molecule type" value="Genomic_DNA"/>
</dbReference>
<organism evidence="1">
    <name type="scientific">Pyricularia oryzae (strain Y34)</name>
    <name type="common">Rice blast fungus</name>
    <name type="synonym">Magnaporthe oryzae</name>
    <dbReference type="NCBI Taxonomy" id="1143189"/>
    <lineage>
        <taxon>Eukaryota</taxon>
        <taxon>Fungi</taxon>
        <taxon>Dikarya</taxon>
        <taxon>Ascomycota</taxon>
        <taxon>Pezizomycotina</taxon>
        <taxon>Sordariomycetes</taxon>
        <taxon>Sordariomycetidae</taxon>
        <taxon>Magnaporthales</taxon>
        <taxon>Pyriculariaceae</taxon>
        <taxon>Pyricularia</taxon>
    </lineage>
</organism>
<reference evidence="1" key="1">
    <citation type="journal article" date="2012" name="PLoS Genet.">
        <title>Comparative analysis of the genomes of two field isolates of the rice blast fungus Magnaporthe oryzae.</title>
        <authorList>
            <person name="Xue M."/>
            <person name="Yang J."/>
            <person name="Li Z."/>
            <person name="Hu S."/>
            <person name="Yao N."/>
            <person name="Dean R.A."/>
            <person name="Zhao W."/>
            <person name="Shen M."/>
            <person name="Zhang H."/>
            <person name="Li C."/>
            <person name="Liu L."/>
            <person name="Cao L."/>
            <person name="Xu X."/>
            <person name="Xing Y."/>
            <person name="Hsiang T."/>
            <person name="Zhang Z."/>
            <person name="Xu J.R."/>
            <person name="Peng Y.L."/>
        </authorList>
    </citation>
    <scope>NUCLEOTIDE SEQUENCE</scope>
    <source>
        <strain evidence="1">Y34</strain>
    </source>
</reference>
<dbReference type="Proteomes" id="UP000011086">
    <property type="component" value="Unassembled WGS sequence"/>
</dbReference>
<accession>A0AA97NYM6</accession>
<gene>
    <name evidence="1" type="ORF">OOU_Y34scaffold00528g18</name>
</gene>
<sequence>MLLFLVWCSLFLGDERVRVHIRQGRGAKDEQRGGGVGWCGLGTFVHLESFIAGSLELARPVAGQPGRSLVHHQVSCQTRVPAQVCAKWDVNLPLPAVLLWTRHPERAYWQPNQGKLDGGRSSFCHLSSSRVKDQTSRGKLHRSMAANFCGTFVCAAAGTALMRTAHVALYFGELFTILFPVGFSSFSLDVVFNVPTPTFQCNLPNVIISTFFLSVPPIHEDCIDTRDWVRQTIGVWFCLGNAFTKGARTAAVPTS</sequence>
<name>A0AA97NYM6_PYRO3</name>
<dbReference type="AlphaFoldDB" id="A0AA97NYM6"/>
<evidence type="ECO:0000313" key="1">
    <source>
        <dbReference type="EMBL" id="ELQ38726.1"/>
    </source>
</evidence>
<proteinExistence type="predicted"/>